<feature type="non-terminal residue" evidence="2">
    <location>
        <position position="98"/>
    </location>
</feature>
<dbReference type="AlphaFoldDB" id="A0A9X9Q5N6"/>
<accession>A0A9X9Q5N6</accession>
<sequence>CHVSLQPVLQGRDCSAVVKVTGLSQSRNTTAQGTGVQLRRESQKKEADHPEHRSIMGQKHKIKIRSGNRKHLRPRNLQEPWNQGWRRRLTYGDRRVGA</sequence>
<keyword evidence="3" id="KW-1185">Reference proteome</keyword>
<dbReference type="Proteomes" id="UP000269945">
    <property type="component" value="Unassembled WGS sequence"/>
</dbReference>
<feature type="non-terminal residue" evidence="2">
    <location>
        <position position="1"/>
    </location>
</feature>
<gene>
    <name evidence="2" type="ORF">BN2614_LOCUS9</name>
</gene>
<feature type="region of interest" description="Disordered" evidence="1">
    <location>
        <begin position="26"/>
        <end position="84"/>
    </location>
</feature>
<feature type="compositionally biased region" description="Basic and acidic residues" evidence="1">
    <location>
        <begin position="38"/>
        <end position="54"/>
    </location>
</feature>
<evidence type="ECO:0000256" key="1">
    <source>
        <dbReference type="SAM" id="MobiDB-lite"/>
    </source>
</evidence>
<evidence type="ECO:0000313" key="3">
    <source>
        <dbReference type="Proteomes" id="UP000269945"/>
    </source>
</evidence>
<name>A0A9X9Q5N6_GULGU</name>
<feature type="compositionally biased region" description="Polar residues" evidence="1">
    <location>
        <begin position="26"/>
        <end position="35"/>
    </location>
</feature>
<dbReference type="EMBL" id="CYRY02039349">
    <property type="protein sequence ID" value="VCX30834.1"/>
    <property type="molecule type" value="Genomic_DNA"/>
</dbReference>
<protein>
    <submittedName>
        <fullName evidence="2">Uncharacterized protein</fullName>
    </submittedName>
</protein>
<reference evidence="2 3" key="1">
    <citation type="submission" date="2018-10" db="EMBL/GenBank/DDBJ databases">
        <authorList>
            <person name="Ekblom R."/>
            <person name="Jareborg N."/>
        </authorList>
    </citation>
    <scope>NUCLEOTIDE SEQUENCE [LARGE SCALE GENOMIC DNA]</scope>
    <source>
        <tissue evidence="2">Muscle</tissue>
    </source>
</reference>
<evidence type="ECO:0000313" key="2">
    <source>
        <dbReference type="EMBL" id="VCX30834.1"/>
    </source>
</evidence>
<feature type="compositionally biased region" description="Basic residues" evidence="1">
    <location>
        <begin position="58"/>
        <end position="74"/>
    </location>
</feature>
<comment type="caution">
    <text evidence="2">The sequence shown here is derived from an EMBL/GenBank/DDBJ whole genome shotgun (WGS) entry which is preliminary data.</text>
</comment>
<proteinExistence type="predicted"/>
<organism evidence="2 3">
    <name type="scientific">Gulo gulo</name>
    <name type="common">Wolverine</name>
    <name type="synonym">Gluton</name>
    <dbReference type="NCBI Taxonomy" id="48420"/>
    <lineage>
        <taxon>Eukaryota</taxon>
        <taxon>Metazoa</taxon>
        <taxon>Chordata</taxon>
        <taxon>Craniata</taxon>
        <taxon>Vertebrata</taxon>
        <taxon>Euteleostomi</taxon>
        <taxon>Mammalia</taxon>
        <taxon>Eutheria</taxon>
        <taxon>Laurasiatheria</taxon>
        <taxon>Carnivora</taxon>
        <taxon>Caniformia</taxon>
        <taxon>Musteloidea</taxon>
        <taxon>Mustelidae</taxon>
        <taxon>Guloninae</taxon>
        <taxon>Gulo</taxon>
    </lineage>
</organism>